<proteinExistence type="predicted"/>
<feature type="transmembrane region" description="Helical" evidence="2">
    <location>
        <begin position="474"/>
        <end position="494"/>
    </location>
</feature>
<evidence type="ECO:0000256" key="2">
    <source>
        <dbReference type="SAM" id="Phobius"/>
    </source>
</evidence>
<keyword evidence="2" id="KW-0812">Transmembrane</keyword>
<dbReference type="Pfam" id="PF20178">
    <property type="entry name" value="ToxA_N"/>
    <property type="match status" value="1"/>
</dbReference>
<dbReference type="SUPFAM" id="SSF52047">
    <property type="entry name" value="RNI-like"/>
    <property type="match status" value="1"/>
</dbReference>
<dbReference type="InterPro" id="IPR046673">
    <property type="entry name" value="ToxA_N"/>
</dbReference>
<dbReference type="RefSeq" id="WP_053188596.1">
    <property type="nucleotide sequence ID" value="NZ_FNTT01000002.1"/>
</dbReference>
<evidence type="ECO:0000313" key="4">
    <source>
        <dbReference type="EMBL" id="SEE64551.1"/>
    </source>
</evidence>
<organism evidence="4 5">
    <name type="scientific">Pseudomonas kilonensis</name>
    <dbReference type="NCBI Taxonomy" id="132476"/>
    <lineage>
        <taxon>Bacteria</taxon>
        <taxon>Pseudomonadati</taxon>
        <taxon>Pseudomonadota</taxon>
        <taxon>Gammaproteobacteria</taxon>
        <taxon>Pseudomonadales</taxon>
        <taxon>Pseudomonadaceae</taxon>
        <taxon>Pseudomonas</taxon>
    </lineage>
</organism>
<dbReference type="Gene3D" id="3.80.10.10">
    <property type="entry name" value="Ribonuclease Inhibitor"/>
    <property type="match status" value="2"/>
</dbReference>
<dbReference type="PANTHER" id="PTHR24373:SF275">
    <property type="entry name" value="TIR DOMAIN-CONTAINING PROTEIN"/>
    <property type="match status" value="1"/>
</dbReference>
<protein>
    <recommendedName>
        <fullName evidence="3">Dermonecrotic toxin N-terminal domain-containing protein</fullName>
    </recommendedName>
</protein>
<feature type="transmembrane region" description="Helical" evidence="2">
    <location>
        <begin position="431"/>
        <end position="453"/>
    </location>
</feature>
<comment type="caution">
    <text evidence="4">The sequence shown here is derived from an EMBL/GenBank/DDBJ whole genome shotgun (WGS) entry which is preliminary data.</text>
</comment>
<name>A0ABY0ZGR2_9PSED</name>
<dbReference type="InterPro" id="IPR001611">
    <property type="entry name" value="Leu-rich_rpt"/>
</dbReference>
<reference evidence="4 5" key="1">
    <citation type="submission" date="2016-10" db="EMBL/GenBank/DDBJ databases">
        <authorList>
            <person name="Varghese N."/>
            <person name="Submissions S."/>
        </authorList>
    </citation>
    <scope>NUCLEOTIDE SEQUENCE [LARGE SCALE GENOMIC DNA]</scope>
    <source>
        <strain evidence="4 5">BS3780</strain>
    </source>
</reference>
<evidence type="ECO:0000259" key="3">
    <source>
        <dbReference type="Pfam" id="PF20178"/>
    </source>
</evidence>
<dbReference type="PROSITE" id="PS51450">
    <property type="entry name" value="LRR"/>
    <property type="match status" value="1"/>
</dbReference>
<evidence type="ECO:0000256" key="1">
    <source>
        <dbReference type="ARBA" id="ARBA00022729"/>
    </source>
</evidence>
<keyword evidence="1" id="KW-0732">Signal</keyword>
<feature type="domain" description="Dermonecrotic toxin N-terminal" evidence="3">
    <location>
        <begin position="90"/>
        <end position="314"/>
    </location>
</feature>
<evidence type="ECO:0000313" key="5">
    <source>
        <dbReference type="Proteomes" id="UP000183915"/>
    </source>
</evidence>
<dbReference type="Proteomes" id="UP000183915">
    <property type="component" value="Unassembled WGS sequence"/>
</dbReference>
<dbReference type="InterPro" id="IPR050328">
    <property type="entry name" value="Dev_Immune_Receptor"/>
</dbReference>
<keyword evidence="2" id="KW-0472">Membrane</keyword>
<keyword evidence="5" id="KW-1185">Reference proteome</keyword>
<keyword evidence="2" id="KW-1133">Transmembrane helix</keyword>
<dbReference type="EMBL" id="FNTT01000002">
    <property type="protein sequence ID" value="SEE64551.1"/>
    <property type="molecule type" value="Genomic_DNA"/>
</dbReference>
<dbReference type="InterPro" id="IPR032675">
    <property type="entry name" value="LRR_dom_sf"/>
</dbReference>
<gene>
    <name evidence="4" type="ORF">SAMN04490188_4888</name>
</gene>
<accession>A0ABY0ZGR2</accession>
<dbReference type="PANTHER" id="PTHR24373">
    <property type="entry name" value="SLIT RELATED LEUCINE-RICH REPEAT NEURONAL PROTEIN"/>
    <property type="match status" value="1"/>
</dbReference>
<sequence>MSAPETHIEFIQARLPAWLKRASRVHQERFKVLTQQLQRDSDALNALLVDLPVPQTFTYDVLAAQPEVQAWEVVSGPVDGTRIAVDAVRRARVKRAPYTPSQSLIEAAMRNYPPADAATDSDFDKKGQLFIQGNPQEFYQWDVPVDSVVLPTTPAEFARICRRANVGGAYRKALERKLPRIRSTVPTVASAYMAYARSLLAHDAYEAKLDGRLDDVGERLLADAGVHLENKPVVPLACEIKSLEFLSVPLFGARVYWGVKGDANGVRPIVLHIPHDPVAPVRQFPSLQAMSAELTARVRQRSYRQSLMRYFPLRLQAQLGEALHDQVEWRVEPHPNLIQEIYGRISGWRDGERGEDGSRRRIRIPVPRVTWSLRDLRVDPWHAYYHEWRGNTLANAAALMVPTEDLDWQALLARLAYWEGLVERSLMLTAVFFPFFAPIGMAAAVVGGVRLVYEIFEGIQAFNEGHSQEAIEHIFNVLFGIAQGAYLGFVGAVIEPMPVSDGSTRLWNGDVEPFAARRLPPVEAVQDAWGVWRTADDAWVQVEERYFEVRGAGDNLALRLPAGHRGVRPPLEWSRTRGWQWAHRNPLQRSNLQLLHNFAETPSELDDSAILAVQRQVGISEAHLRHLQVEGHPMPAILSDALAEARNWRWVRHTIEQLNLDKAPGRVHFRTLQILLELPGWPEGVAVHYNDGEQLYSLGNATSRRSLLLSESDLEDDTWASRILAGFSTDEQAALLGQNSFGLSALERSRRLAGLWARQLENNTKRIIAGMARPTGLDPLAAPLVRDFPGLPESMATELASQSVGQDRVRLREGRVSAGLGSQCAEALRELRLSRALRDLERGESSADRDRIVMGLVGRTPQLQSRVRLRLLLREALSPIEVGEAGPWKIIRQEDELYRPFDDEGNELADALGLEDALLRAMPDDARQALGLNIWEGTMLRTRLLAQALDDRQGLRPYLMMRRLDTSGARLQWINGRLGYPASGRGRLPLMAWRHGLSERLEQLYPSYAGPDLEMLKDTLAQQARSQGVELQSFVTRLENEWTTLDNELQQWETHQGLHHPAEGSVDVEVRLSQRRAVAAQIRSAWRRVPDPGNEGSDMALRLGGQNIGRLPPISVGFEHIEELVLIDMGLSEDPSDFLRLFPNIDTLHLQGNQLTAIPLAAGQLRGLMELSLSANPLALTADVFAPLLGPDLAPQLEILDLSGIRSNTGMAVSAIGRLAELPSLREVSWSDNIHFTEEQLRAITALPQLSSLDLSRCGLRLDEEGSQFLRSATALEDLSLNGNNCRDLPDLPELVALRDLELSDTGLTRVPALALAMLSRPSAEEVDSIDLSNNNITDIQDDLLPVLERLQGGSVGVLLDDNPLPSVQINALHQWDNGIFRYTIDDWLYINPGLRSALEAARDDAVNREFIDWFSGMMRDSDRRTALGLTFQVRTRGAFILEHFIGYQNANEPLSTAVTDFDQRMTELRVRLRDRTLDRLKPNIWELELHMMMFESVLRARLAQQSVPFASFLVDQYTYWTHVQIERFPDALERQPHMTREHFINWLSDAQDTFNNNDQNPRVGEMIWRPYLGIMSEAWAEGLEAWAGVDETIIDAYSESVNPSSWPQVLLDNLARPDADLPSAWEPVTQGDQHVWRRTPLEPVADVEWTAGQPVTLTEDQLRRTMAIYRSVRSQQIEAQVRRITADLVNPWWPLRPR</sequence>